<evidence type="ECO:0000313" key="2">
    <source>
        <dbReference type="EMBL" id="KAL0104187.1"/>
    </source>
</evidence>
<keyword evidence="3" id="KW-1185">Reference proteome</keyword>
<dbReference type="Proteomes" id="UP001430953">
    <property type="component" value="Unassembled WGS sequence"/>
</dbReference>
<evidence type="ECO:0000313" key="3">
    <source>
        <dbReference type="Proteomes" id="UP001430953"/>
    </source>
</evidence>
<proteinExistence type="predicted"/>
<dbReference type="EMBL" id="JADYXP020000020">
    <property type="protein sequence ID" value="KAL0104187.1"/>
    <property type="molecule type" value="Genomic_DNA"/>
</dbReference>
<reference evidence="2 3" key="1">
    <citation type="submission" date="2023-03" db="EMBL/GenBank/DDBJ databases">
        <title>High recombination rates correlate with genetic variation in Cardiocondyla obscurior ants.</title>
        <authorList>
            <person name="Errbii M."/>
        </authorList>
    </citation>
    <scope>NUCLEOTIDE SEQUENCE [LARGE SCALE GENOMIC DNA]</scope>
    <source>
        <strain evidence="2">Alpha-2009</strain>
        <tissue evidence="2">Whole body</tissue>
    </source>
</reference>
<accession>A0AAW2ER95</accession>
<gene>
    <name evidence="2" type="ORF">PUN28_017125</name>
</gene>
<sequence>MYTPRNVTYLARCWTVFGRQPRDKPRIGQLIIKLTVKNNFFTRSIDFSFAILYLGMENLITVKVIFDYWNRKYHIKHIDSKINKSKINRCKINTSTYEVKS</sequence>
<organism evidence="2 3">
    <name type="scientific">Cardiocondyla obscurior</name>
    <dbReference type="NCBI Taxonomy" id="286306"/>
    <lineage>
        <taxon>Eukaryota</taxon>
        <taxon>Metazoa</taxon>
        <taxon>Ecdysozoa</taxon>
        <taxon>Arthropoda</taxon>
        <taxon>Hexapoda</taxon>
        <taxon>Insecta</taxon>
        <taxon>Pterygota</taxon>
        <taxon>Neoptera</taxon>
        <taxon>Endopterygota</taxon>
        <taxon>Hymenoptera</taxon>
        <taxon>Apocrita</taxon>
        <taxon>Aculeata</taxon>
        <taxon>Formicoidea</taxon>
        <taxon>Formicidae</taxon>
        <taxon>Myrmicinae</taxon>
        <taxon>Cardiocondyla</taxon>
    </lineage>
</organism>
<evidence type="ECO:0000256" key="1">
    <source>
        <dbReference type="SAM" id="Phobius"/>
    </source>
</evidence>
<dbReference type="AlphaFoldDB" id="A0AAW2ER95"/>
<keyword evidence="1" id="KW-1133">Transmembrane helix</keyword>
<protein>
    <submittedName>
        <fullName evidence="2">Uncharacterized protein</fullName>
    </submittedName>
</protein>
<keyword evidence="1" id="KW-0812">Transmembrane</keyword>
<keyword evidence="1" id="KW-0472">Membrane</keyword>
<name>A0AAW2ER95_9HYME</name>
<feature type="transmembrane region" description="Helical" evidence="1">
    <location>
        <begin position="47"/>
        <end position="66"/>
    </location>
</feature>
<comment type="caution">
    <text evidence="2">The sequence shown here is derived from an EMBL/GenBank/DDBJ whole genome shotgun (WGS) entry which is preliminary data.</text>
</comment>